<evidence type="ECO:0000256" key="1">
    <source>
        <dbReference type="SAM" id="MobiDB-lite"/>
    </source>
</evidence>
<dbReference type="OMA" id="GVNIRNT"/>
<protein>
    <recommendedName>
        <fullName evidence="4">PARP1-binding protein</fullName>
    </recommendedName>
</protein>
<dbReference type="CTD" id="36340111"/>
<feature type="compositionally biased region" description="Polar residues" evidence="1">
    <location>
        <begin position="569"/>
        <end position="583"/>
    </location>
</feature>
<dbReference type="GeneID" id="36340111"/>
<gene>
    <name evidence="2" type="ORF">EGR_04396</name>
</gene>
<organism evidence="2 3">
    <name type="scientific">Echinococcus granulosus</name>
    <name type="common">Hydatid tapeworm</name>
    <dbReference type="NCBI Taxonomy" id="6210"/>
    <lineage>
        <taxon>Eukaryota</taxon>
        <taxon>Metazoa</taxon>
        <taxon>Spiralia</taxon>
        <taxon>Lophotrochozoa</taxon>
        <taxon>Platyhelminthes</taxon>
        <taxon>Cestoda</taxon>
        <taxon>Eucestoda</taxon>
        <taxon>Cyclophyllidea</taxon>
        <taxon>Taeniidae</taxon>
        <taxon>Echinococcus</taxon>
        <taxon>Echinococcus granulosus group</taxon>
    </lineage>
</organism>
<keyword evidence="3" id="KW-1185">Reference proteome</keyword>
<evidence type="ECO:0000313" key="2">
    <source>
        <dbReference type="EMBL" id="EUB60770.1"/>
    </source>
</evidence>
<dbReference type="EMBL" id="APAU02000027">
    <property type="protein sequence ID" value="EUB60770.1"/>
    <property type="molecule type" value="Genomic_DNA"/>
</dbReference>
<feature type="region of interest" description="Disordered" evidence="1">
    <location>
        <begin position="538"/>
        <end position="605"/>
    </location>
</feature>
<comment type="caution">
    <text evidence="2">The sequence shown here is derived from an EMBL/GenBank/DDBJ whole genome shotgun (WGS) entry which is preliminary data.</text>
</comment>
<accession>W6UGV9</accession>
<feature type="compositionally biased region" description="Basic and acidic residues" evidence="1">
    <location>
        <begin position="553"/>
        <end position="566"/>
    </location>
</feature>
<dbReference type="Proteomes" id="UP000019149">
    <property type="component" value="Unassembled WGS sequence"/>
</dbReference>
<evidence type="ECO:0008006" key="4">
    <source>
        <dbReference type="Google" id="ProtNLM"/>
    </source>
</evidence>
<name>W6UGV9_ECHGR</name>
<dbReference type="AlphaFoldDB" id="W6UGV9"/>
<proteinExistence type="predicted"/>
<dbReference type="KEGG" id="egl:EGR_04396"/>
<dbReference type="RefSeq" id="XP_024351966.1">
    <property type="nucleotide sequence ID" value="XM_024493645.1"/>
</dbReference>
<reference evidence="2 3" key="1">
    <citation type="journal article" date="2013" name="Nat. Genet.">
        <title>The genome of the hydatid tapeworm Echinococcus granulosus.</title>
        <authorList>
            <person name="Zheng H."/>
            <person name="Zhang W."/>
            <person name="Zhang L."/>
            <person name="Zhang Z."/>
            <person name="Li J."/>
            <person name="Lu G."/>
            <person name="Zhu Y."/>
            <person name="Wang Y."/>
            <person name="Huang Y."/>
            <person name="Liu J."/>
            <person name="Kang H."/>
            <person name="Chen J."/>
            <person name="Wang L."/>
            <person name="Chen A."/>
            <person name="Yu S."/>
            <person name="Gao Z."/>
            <person name="Jin L."/>
            <person name="Gu W."/>
            <person name="Wang Z."/>
            <person name="Zhao L."/>
            <person name="Shi B."/>
            <person name="Wen H."/>
            <person name="Lin R."/>
            <person name="Jones M.K."/>
            <person name="Brejova B."/>
            <person name="Vinar T."/>
            <person name="Zhao G."/>
            <person name="McManus D.P."/>
            <person name="Chen Z."/>
            <person name="Zhou Y."/>
            <person name="Wang S."/>
        </authorList>
    </citation>
    <scope>NUCLEOTIDE SEQUENCE [LARGE SCALE GENOMIC DNA]</scope>
</reference>
<dbReference type="STRING" id="6210.W6UGV9"/>
<sequence>MYVVEIGQWECSDDENKESDFRHQCLLLFLYNVYLNFSLEKNSLETFIGPRDEQSVLRMALAQIKFKAKLSSEELDLLWIGICRQRLFCFQTNYCELVQTVEDILTTCNVIDRLHLLKAVKTEYETNAPLMETLHATEYLVVTSQLSWFESLVVSLLIEIGVPHLRFVNTPEFKPFHSLQLCSTPPERYTEAEPLSRALLAYLAVGVNIRNTIDLALIINKPFRGFSKSFFAILRHVAENSSILPGQLVLSYPACMTESAATSTLSEQNAKLLRPSSPNLTHLANTIRSCQDALSGYLSDDSTLAASSEFGRMSTQSAASAVCACFTAAVKAFSLSRPAWPLETVKEAKGRLCRELEVLMSSPLVSGMEPFLTSTPNRPTHAGGSIQGRTAFRLARLFLLFEAAGQVAATRLSPSCYTPKTPLGQRTFSAFFQSPSSAETTPPAATATDTLKAEEDNIAYRAIKLKYSSHMWLRPTTGDLPVDQAVVPCSASVFIVSNDYSTVLLGWEWNHYGRSRRQQTQERSVTYRPRLPLSASVKKPRRLFGDDCDEEGETHSAEDPEVKEVNPRASKSQQARSFNQTRLKSLHKAPPTNQPTILGFLKRKP</sequence>
<dbReference type="OrthoDB" id="6427080at2759"/>
<evidence type="ECO:0000313" key="3">
    <source>
        <dbReference type="Proteomes" id="UP000019149"/>
    </source>
</evidence>